<proteinExistence type="predicted"/>
<accession>A0A380AA94</accession>
<reference evidence="1 2" key="1">
    <citation type="submission" date="2018-06" db="EMBL/GenBank/DDBJ databases">
        <authorList>
            <consortium name="Pathogen Informatics"/>
            <person name="Doyle S."/>
        </authorList>
    </citation>
    <scope>NUCLEOTIDE SEQUENCE [LARGE SCALE GENOMIC DNA]</scope>
    <source>
        <strain evidence="1 2">NCTC10736</strain>
    </source>
</reference>
<dbReference type="AlphaFoldDB" id="A0A380AA94"/>
<evidence type="ECO:0000313" key="1">
    <source>
        <dbReference type="EMBL" id="SUI76303.1"/>
    </source>
</evidence>
<dbReference type="EMBL" id="UGYV01000001">
    <property type="protein sequence ID" value="SUI76303.1"/>
    <property type="molecule type" value="Genomic_DNA"/>
</dbReference>
<dbReference type="Pfam" id="PF07103">
    <property type="entry name" value="DUF1365"/>
    <property type="match status" value="1"/>
</dbReference>
<dbReference type="RefSeq" id="WP_181879201.1">
    <property type="nucleotide sequence ID" value="NZ_UGYV01000001.1"/>
</dbReference>
<dbReference type="PANTHER" id="PTHR33973:SF4">
    <property type="entry name" value="OS07G0153300 PROTEIN"/>
    <property type="match status" value="1"/>
</dbReference>
<protein>
    <submittedName>
        <fullName evidence="1">Protein of uncharacterized function (DUF1365)</fullName>
    </submittedName>
</protein>
<gene>
    <name evidence="1" type="ORF">NCTC10736_01892</name>
</gene>
<name>A0A380AA94_9GAMM</name>
<dbReference type="Proteomes" id="UP000255061">
    <property type="component" value="Unassembled WGS sequence"/>
</dbReference>
<evidence type="ECO:0000313" key="2">
    <source>
        <dbReference type="Proteomes" id="UP000255061"/>
    </source>
</evidence>
<organism evidence="1 2">
    <name type="scientific">Shewanella morhuae</name>
    <dbReference type="NCBI Taxonomy" id="365591"/>
    <lineage>
        <taxon>Bacteria</taxon>
        <taxon>Pseudomonadati</taxon>
        <taxon>Pseudomonadota</taxon>
        <taxon>Gammaproteobacteria</taxon>
        <taxon>Alteromonadales</taxon>
        <taxon>Shewanellaceae</taxon>
        <taxon>Shewanella</taxon>
    </lineage>
</organism>
<sequence>MTLLNMPEHNVADLNSGIYYGTVSHSRFTPIKHSFDYEMALMAIDLDEVDEISAMGRVFASQHRALLRFNPQDYLRSFTKKTNESNAVAVADPSVAALKSRVLAQVSELGGARPCDRVLFVGQIRHFGIYFSPVNFYFCYQNQTPLYMLAEVSNTPWDQRHCYLVDLTTPKASDKVFHVSPFMSLDMRYLWHVSAPSERLNIGIENQSAQEGSKKLFNANLVMKRQAINAKNLRTLLFRFPFMTLKIFFGIYWQALKLFFKRVPFVPHPAQVEK</sequence>
<dbReference type="PANTHER" id="PTHR33973">
    <property type="entry name" value="OS07G0153300 PROTEIN"/>
    <property type="match status" value="1"/>
</dbReference>
<dbReference type="InterPro" id="IPR010775">
    <property type="entry name" value="DUF1365"/>
</dbReference>